<evidence type="ECO:0000256" key="1">
    <source>
        <dbReference type="ARBA" id="ARBA00009897"/>
    </source>
</evidence>
<evidence type="ECO:0000256" key="3">
    <source>
        <dbReference type="PROSITE-ProRule" id="PRU01331"/>
    </source>
</evidence>
<dbReference type="Pfam" id="PF00120">
    <property type="entry name" value="Gln-synt_C"/>
    <property type="match status" value="1"/>
</dbReference>
<accession>A0A9W6I9P7</accession>
<dbReference type="PANTHER" id="PTHR43785">
    <property type="entry name" value="GAMMA-GLUTAMYLPUTRESCINE SYNTHETASE"/>
    <property type="match status" value="1"/>
</dbReference>
<dbReference type="PROSITE" id="PS51987">
    <property type="entry name" value="GS_CATALYTIC"/>
    <property type="match status" value="1"/>
</dbReference>
<organism evidence="6 7">
    <name type="scientific">Streptosporangium carneum</name>
    <dbReference type="NCBI Taxonomy" id="47481"/>
    <lineage>
        <taxon>Bacteria</taxon>
        <taxon>Bacillati</taxon>
        <taxon>Actinomycetota</taxon>
        <taxon>Actinomycetes</taxon>
        <taxon>Streptosporangiales</taxon>
        <taxon>Streptosporangiaceae</taxon>
        <taxon>Streptosporangium</taxon>
    </lineage>
</organism>
<keyword evidence="2" id="KW-0436">Ligase</keyword>
<comment type="similarity">
    <text evidence="1 3 4">Belongs to the glutamine synthetase family.</text>
</comment>
<proteinExistence type="inferred from homology"/>
<dbReference type="EMBL" id="BSEV01000029">
    <property type="protein sequence ID" value="GLK14208.1"/>
    <property type="molecule type" value="Genomic_DNA"/>
</dbReference>
<evidence type="ECO:0000259" key="5">
    <source>
        <dbReference type="PROSITE" id="PS51987"/>
    </source>
</evidence>
<reference evidence="6" key="2">
    <citation type="submission" date="2023-01" db="EMBL/GenBank/DDBJ databases">
        <authorList>
            <person name="Sun Q."/>
            <person name="Evtushenko L."/>
        </authorList>
    </citation>
    <scope>NUCLEOTIDE SEQUENCE</scope>
    <source>
        <strain evidence="6">VKM Ac-2007</strain>
    </source>
</reference>
<evidence type="ECO:0000313" key="6">
    <source>
        <dbReference type="EMBL" id="GLK14208.1"/>
    </source>
</evidence>
<reference evidence="6" key="1">
    <citation type="journal article" date="2014" name="Int. J. Syst. Evol. Microbiol.">
        <title>Complete genome sequence of Corynebacterium casei LMG S-19264T (=DSM 44701T), isolated from a smear-ripened cheese.</title>
        <authorList>
            <consortium name="US DOE Joint Genome Institute (JGI-PGF)"/>
            <person name="Walter F."/>
            <person name="Albersmeier A."/>
            <person name="Kalinowski J."/>
            <person name="Ruckert C."/>
        </authorList>
    </citation>
    <scope>NUCLEOTIDE SEQUENCE</scope>
    <source>
        <strain evidence="6">VKM Ac-2007</strain>
    </source>
</reference>
<dbReference type="SUPFAM" id="SSF55931">
    <property type="entry name" value="Glutamine synthetase/guanido kinase"/>
    <property type="match status" value="1"/>
</dbReference>
<gene>
    <name evidence="6" type="ORF">GCM10017600_76200</name>
</gene>
<evidence type="ECO:0000256" key="4">
    <source>
        <dbReference type="RuleBase" id="RU000384"/>
    </source>
</evidence>
<feature type="domain" description="GS catalytic" evidence="5">
    <location>
        <begin position="117"/>
        <end position="461"/>
    </location>
</feature>
<dbReference type="Gene3D" id="3.30.590.10">
    <property type="entry name" value="Glutamine synthetase/guanido kinase, catalytic domain"/>
    <property type="match status" value="1"/>
</dbReference>
<dbReference type="AlphaFoldDB" id="A0A9W6I9P7"/>
<evidence type="ECO:0000313" key="7">
    <source>
        <dbReference type="Proteomes" id="UP001143474"/>
    </source>
</evidence>
<protein>
    <submittedName>
        <fullName evidence="6">Glutamine synthetase</fullName>
    </submittedName>
</protein>
<dbReference type="RefSeq" id="WP_271222453.1">
    <property type="nucleotide sequence ID" value="NZ_BAAAVD010000018.1"/>
</dbReference>
<comment type="caution">
    <text evidence="6">The sequence shown here is derived from an EMBL/GenBank/DDBJ whole genome shotgun (WGS) entry which is preliminary data.</text>
</comment>
<dbReference type="InterPro" id="IPR036651">
    <property type="entry name" value="Gln_synt_N_sf"/>
</dbReference>
<evidence type="ECO:0000256" key="2">
    <source>
        <dbReference type="ARBA" id="ARBA00022598"/>
    </source>
</evidence>
<name>A0A9W6I9P7_9ACTN</name>
<dbReference type="SMART" id="SM01230">
    <property type="entry name" value="Gln-synt_C"/>
    <property type="match status" value="1"/>
</dbReference>
<keyword evidence="7" id="KW-1185">Reference proteome</keyword>
<dbReference type="PANTHER" id="PTHR43785:SF12">
    <property type="entry name" value="TYPE-1 GLUTAMINE SYNTHETASE 2"/>
    <property type="match status" value="1"/>
</dbReference>
<dbReference type="SUPFAM" id="SSF54368">
    <property type="entry name" value="Glutamine synthetase, N-terminal domain"/>
    <property type="match status" value="1"/>
</dbReference>
<dbReference type="InterPro" id="IPR008146">
    <property type="entry name" value="Gln_synth_cat_dom"/>
</dbReference>
<dbReference type="InterPro" id="IPR014746">
    <property type="entry name" value="Gln_synth/guanido_kin_cat_dom"/>
</dbReference>
<dbReference type="GO" id="GO:0004356">
    <property type="term" value="F:glutamine synthetase activity"/>
    <property type="evidence" value="ECO:0007669"/>
    <property type="project" value="InterPro"/>
</dbReference>
<dbReference type="GO" id="GO:0006542">
    <property type="term" value="P:glutamine biosynthetic process"/>
    <property type="evidence" value="ECO:0007669"/>
    <property type="project" value="InterPro"/>
</dbReference>
<sequence length="461" mass="49464">MSAESVERTVERLREQGIDVVRVGYPDLIGTERGKDVLLERLPDILHSGVAFCQAVYYTSPQGDTVPVPGGLDRGLPDVSIRPDLTTLVELPWEPGVAHVLGDAYDPATGLPFLESPRTVLAAAAARLTDLGLTAIAGPELEYYLLEPAAAGTGSAAANGTGWQRYDDALGNVYVTGRKGDRGSHVLRTLRTLRALNIGATMGNHEFSGGQFEINLHHSDALDAADRAFRFKTAIKELARHDGLMATFMAKPFDDEGGSGFHVHLSCLDAAGRNVFAADADGDGDGRAYGLSATALHAIGGVLAHAPALAALLNPTINSYKRFGPDTLAPWLNDWGLDNRSAMLRIPPERGAGSRLEVRLGDASANPYLGIAGLLAAVYLGIRDRIQPPAPLEGYGYDATKAPVLPMSLPAALDAFEADSELIEVLGKEFAAAYLAYKRDEVQRFSRTVTDWEFREYAYHL</sequence>
<dbReference type="Proteomes" id="UP001143474">
    <property type="component" value="Unassembled WGS sequence"/>
</dbReference>
<dbReference type="Gene3D" id="3.10.20.70">
    <property type="entry name" value="Glutamine synthetase, N-terminal domain"/>
    <property type="match status" value="1"/>
</dbReference>